<comment type="caution">
    <text evidence="1">The sequence shown here is derived from an EMBL/GenBank/DDBJ whole genome shotgun (WGS) entry which is preliminary data.</text>
</comment>
<gene>
    <name evidence="1" type="ORF">ACFPN5_08780</name>
</gene>
<reference evidence="2" key="1">
    <citation type="journal article" date="2019" name="Int. J. Syst. Evol. Microbiol.">
        <title>The Global Catalogue of Microorganisms (GCM) 10K type strain sequencing project: providing services to taxonomists for standard genome sequencing and annotation.</title>
        <authorList>
            <consortium name="The Broad Institute Genomics Platform"/>
            <consortium name="The Broad Institute Genome Sequencing Center for Infectious Disease"/>
            <person name="Wu L."/>
            <person name="Ma J."/>
        </authorList>
    </citation>
    <scope>NUCLEOTIDE SEQUENCE [LARGE SCALE GENOMIC DNA]</scope>
    <source>
        <strain evidence="2">KACC 12649</strain>
    </source>
</reference>
<organism evidence="1 2">
    <name type="scientific">Massilia niabensis</name>
    <dbReference type="NCBI Taxonomy" id="544910"/>
    <lineage>
        <taxon>Bacteria</taxon>
        <taxon>Pseudomonadati</taxon>
        <taxon>Pseudomonadota</taxon>
        <taxon>Betaproteobacteria</taxon>
        <taxon>Burkholderiales</taxon>
        <taxon>Oxalobacteraceae</taxon>
        <taxon>Telluria group</taxon>
        <taxon>Massilia</taxon>
    </lineage>
</organism>
<evidence type="ECO:0000313" key="2">
    <source>
        <dbReference type="Proteomes" id="UP001596050"/>
    </source>
</evidence>
<proteinExistence type="predicted"/>
<accession>A0ABW0L4Y5</accession>
<dbReference type="Proteomes" id="UP001596050">
    <property type="component" value="Unassembled WGS sequence"/>
</dbReference>
<sequence length="180" mass="20469">MERLEEWLPVYYAYNSVDRLKLPNLTQKPGWAVQTLRAILVSTPSALPDSTPDSSVHTTLYHLVESLRKGGETSQDPARPDRFQQFGILLDETVIPEILTNWFLLLVYKGDKLFFLTGEDLVNFYRHLKTMALRPNNDALVRALARLKSDPFMPNILAVIDPDVDSSDPDEDPKPTSLKM</sequence>
<protein>
    <submittedName>
        <fullName evidence="1">Uncharacterized protein</fullName>
    </submittedName>
</protein>
<name>A0ABW0L4Y5_9BURK</name>
<keyword evidence="2" id="KW-1185">Reference proteome</keyword>
<dbReference type="EMBL" id="JBHSMU010000009">
    <property type="protein sequence ID" value="MFC5459902.1"/>
    <property type="molecule type" value="Genomic_DNA"/>
</dbReference>
<evidence type="ECO:0000313" key="1">
    <source>
        <dbReference type="EMBL" id="MFC5459902.1"/>
    </source>
</evidence>
<dbReference type="RefSeq" id="WP_379782206.1">
    <property type="nucleotide sequence ID" value="NZ_JBHSMU010000009.1"/>
</dbReference>